<evidence type="ECO:0000256" key="5">
    <source>
        <dbReference type="ARBA" id="ARBA00015043"/>
    </source>
</evidence>
<evidence type="ECO:0000256" key="8">
    <source>
        <dbReference type="ARBA" id="ARBA00023242"/>
    </source>
</evidence>
<evidence type="ECO:0000256" key="1">
    <source>
        <dbReference type="ARBA" id="ARBA00004123"/>
    </source>
</evidence>
<evidence type="ECO:0000256" key="3">
    <source>
        <dbReference type="ARBA" id="ARBA00008870"/>
    </source>
</evidence>
<comment type="catalytic activity">
    <reaction evidence="10">
        <text>N-terminal L-seryl-[histone H2A] + acetyl-CoA = N-terminal N(alpha)-acetyl-L-seryl-[histone H2A] + CoA + H(+)</text>
        <dbReference type="Rhea" id="RHEA:50600"/>
        <dbReference type="Rhea" id="RHEA-COMP:12742"/>
        <dbReference type="Rhea" id="RHEA-COMP:12744"/>
        <dbReference type="ChEBI" id="CHEBI:15378"/>
        <dbReference type="ChEBI" id="CHEBI:57287"/>
        <dbReference type="ChEBI" id="CHEBI:57288"/>
        <dbReference type="ChEBI" id="CHEBI:64738"/>
        <dbReference type="ChEBI" id="CHEBI:83690"/>
        <dbReference type="EC" id="2.3.1.257"/>
    </reaction>
</comment>
<protein>
    <recommendedName>
        <fullName evidence="5">N-alpha-acetyltransferase 40</fullName>
        <ecNumber evidence="4">2.3.1.257</ecNumber>
    </recommendedName>
</protein>
<dbReference type="Gene3D" id="3.40.630.30">
    <property type="match status" value="1"/>
</dbReference>
<evidence type="ECO:0000256" key="9">
    <source>
        <dbReference type="ARBA" id="ARBA00023315"/>
    </source>
</evidence>
<evidence type="ECO:0000256" key="10">
    <source>
        <dbReference type="ARBA" id="ARBA00047821"/>
    </source>
</evidence>
<keyword evidence="6" id="KW-0963">Cytoplasm</keyword>
<evidence type="ECO:0000313" key="13">
    <source>
        <dbReference type="EMBL" id="EKD21820.1"/>
    </source>
</evidence>
<keyword evidence="8" id="KW-0539">Nucleus</keyword>
<dbReference type="Pfam" id="PF00583">
    <property type="entry name" value="Acetyltransf_1"/>
    <property type="match status" value="1"/>
</dbReference>
<dbReference type="CDD" id="cd04301">
    <property type="entry name" value="NAT_SF"/>
    <property type="match status" value="1"/>
</dbReference>
<evidence type="ECO:0000259" key="12">
    <source>
        <dbReference type="PROSITE" id="PS51186"/>
    </source>
</evidence>
<comment type="catalytic activity">
    <reaction evidence="11">
        <text>N-terminal L-seryl-[histone H4] + acetyl-CoA = N-terminal N(alpha)-acetyl-L-seryl-[histone H4] + CoA + H(+)</text>
        <dbReference type="Rhea" id="RHEA:50596"/>
        <dbReference type="Rhea" id="RHEA-COMP:12740"/>
        <dbReference type="Rhea" id="RHEA-COMP:12743"/>
        <dbReference type="ChEBI" id="CHEBI:15378"/>
        <dbReference type="ChEBI" id="CHEBI:57287"/>
        <dbReference type="ChEBI" id="CHEBI:57288"/>
        <dbReference type="ChEBI" id="CHEBI:64738"/>
        <dbReference type="ChEBI" id="CHEBI:83690"/>
        <dbReference type="EC" id="2.3.1.257"/>
    </reaction>
</comment>
<comment type="similarity">
    <text evidence="3">Belongs to the acetyltransferase family. NAA40 subfamily.</text>
</comment>
<dbReference type="KEGG" id="mbe:MBM_00933"/>
<organism evidence="13 14">
    <name type="scientific">Marssonina brunnea f. sp. multigermtubi (strain MB_m1)</name>
    <name type="common">Marssonina leaf spot fungus</name>
    <dbReference type="NCBI Taxonomy" id="1072389"/>
    <lineage>
        <taxon>Eukaryota</taxon>
        <taxon>Fungi</taxon>
        <taxon>Dikarya</taxon>
        <taxon>Ascomycota</taxon>
        <taxon>Pezizomycotina</taxon>
        <taxon>Leotiomycetes</taxon>
        <taxon>Helotiales</taxon>
        <taxon>Drepanopezizaceae</taxon>
        <taxon>Drepanopeziza</taxon>
    </lineage>
</organism>
<dbReference type="PROSITE" id="PS51186">
    <property type="entry name" value="GNAT"/>
    <property type="match status" value="1"/>
</dbReference>
<dbReference type="Proteomes" id="UP000006753">
    <property type="component" value="Unassembled WGS sequence"/>
</dbReference>
<comment type="subcellular location">
    <subcellularLocation>
        <location evidence="2">Cytoplasm</location>
    </subcellularLocation>
    <subcellularLocation>
        <location evidence="1">Nucleus</location>
    </subcellularLocation>
</comment>
<evidence type="ECO:0000256" key="2">
    <source>
        <dbReference type="ARBA" id="ARBA00004496"/>
    </source>
</evidence>
<dbReference type="GO" id="GO:0010485">
    <property type="term" value="F:histone H4 acetyltransferase activity"/>
    <property type="evidence" value="ECO:0007669"/>
    <property type="project" value="InterPro"/>
</dbReference>
<accession>K1WVX9</accession>
<keyword evidence="9" id="KW-0012">Acyltransferase</keyword>
<reference evidence="13 14" key="1">
    <citation type="journal article" date="2012" name="BMC Genomics">
        <title>Sequencing the genome of Marssonina brunnea reveals fungus-poplar co-evolution.</title>
        <authorList>
            <person name="Zhu S."/>
            <person name="Cao Y.-Z."/>
            <person name="Jiang C."/>
            <person name="Tan B.-Y."/>
            <person name="Wang Z."/>
            <person name="Feng S."/>
            <person name="Zhang L."/>
            <person name="Su X.-H."/>
            <person name="Brejova B."/>
            <person name="Vinar T."/>
            <person name="Xu M."/>
            <person name="Wang M.-X."/>
            <person name="Zhang S.-G."/>
            <person name="Huang M.-R."/>
            <person name="Wu R."/>
            <person name="Zhou Y."/>
        </authorList>
    </citation>
    <scope>NUCLEOTIDE SEQUENCE [LARGE SCALE GENOMIC DNA]</scope>
    <source>
        <strain evidence="13 14">MB_m1</strain>
    </source>
</reference>
<dbReference type="FunCoup" id="K1WVX9">
    <property type="interactions" value="97"/>
</dbReference>
<dbReference type="InterPro" id="IPR039949">
    <property type="entry name" value="NAA40"/>
</dbReference>
<evidence type="ECO:0000256" key="11">
    <source>
        <dbReference type="ARBA" id="ARBA00049524"/>
    </source>
</evidence>
<dbReference type="EMBL" id="JH921428">
    <property type="protein sequence ID" value="EKD21820.1"/>
    <property type="molecule type" value="Genomic_DNA"/>
</dbReference>
<dbReference type="EC" id="2.3.1.257" evidence="4"/>
<dbReference type="OMA" id="RALNWYK"/>
<proteinExistence type="inferred from homology"/>
<dbReference type="InParanoid" id="K1WVX9"/>
<dbReference type="GO" id="GO:0043998">
    <property type="term" value="F:histone H2A acetyltransferase activity"/>
    <property type="evidence" value="ECO:0007669"/>
    <property type="project" value="InterPro"/>
</dbReference>
<dbReference type="InterPro" id="IPR000182">
    <property type="entry name" value="GNAT_dom"/>
</dbReference>
<dbReference type="InterPro" id="IPR016181">
    <property type="entry name" value="Acyl_CoA_acyltransferase"/>
</dbReference>
<gene>
    <name evidence="13" type="ORF">MBM_00933</name>
</gene>
<sequence>MDEVDHIELANQKSLEDFEREYMPGNDWRFFRHPTTAAIYTLALHASSSLPEADLNACFALIELTSSEDYRESKGGWKPRAKKEEMKLLDLKYLLVKKAEDGRVQGFMSLMPTYEDGFPVVYCYEIHLSAELRGTGLGRMMMGYLEDVARRVPETEKVMLTVFTRNKRAVEFYGKLGYSTDEYSPEPRVLRNGTVVKNDGWGGPRGSSAAVWCRWACILEGIDVAVGQQELNVSLAKNLAEGTSAGTIHVKLSSRGWE</sequence>
<name>K1WVX9_MARBU</name>
<evidence type="ECO:0000256" key="7">
    <source>
        <dbReference type="ARBA" id="ARBA00022679"/>
    </source>
</evidence>
<evidence type="ECO:0000313" key="14">
    <source>
        <dbReference type="Proteomes" id="UP000006753"/>
    </source>
</evidence>
<dbReference type="STRING" id="1072389.K1WVX9"/>
<dbReference type="OrthoDB" id="424551at2759"/>
<dbReference type="PANTHER" id="PTHR20531:SF1">
    <property type="entry name" value="N-ALPHA-ACETYLTRANSFERASE 40"/>
    <property type="match status" value="1"/>
</dbReference>
<dbReference type="AlphaFoldDB" id="K1WVX9"/>
<dbReference type="GO" id="GO:0005737">
    <property type="term" value="C:cytoplasm"/>
    <property type="evidence" value="ECO:0007669"/>
    <property type="project" value="UniProtKB-SubCell"/>
</dbReference>
<dbReference type="GO" id="GO:1990189">
    <property type="term" value="F:protein N-terminal-serine acetyltransferase activity"/>
    <property type="evidence" value="ECO:0007669"/>
    <property type="project" value="UniProtKB-EC"/>
</dbReference>
<dbReference type="PANTHER" id="PTHR20531">
    <property type="entry name" value="N-ALPHA-ACETYLTRANSFERASE 40"/>
    <property type="match status" value="1"/>
</dbReference>
<dbReference type="eggNOG" id="KOG2488">
    <property type="taxonomic scope" value="Eukaryota"/>
</dbReference>
<evidence type="ECO:0000256" key="4">
    <source>
        <dbReference type="ARBA" id="ARBA00012950"/>
    </source>
</evidence>
<feature type="domain" description="N-acetyltransferase" evidence="12">
    <location>
        <begin position="45"/>
        <end position="202"/>
    </location>
</feature>
<keyword evidence="14" id="KW-1185">Reference proteome</keyword>
<dbReference type="GO" id="GO:0005634">
    <property type="term" value="C:nucleus"/>
    <property type="evidence" value="ECO:0007669"/>
    <property type="project" value="UniProtKB-SubCell"/>
</dbReference>
<keyword evidence="7 13" id="KW-0808">Transferase</keyword>
<evidence type="ECO:0000256" key="6">
    <source>
        <dbReference type="ARBA" id="ARBA00022490"/>
    </source>
</evidence>
<dbReference type="SUPFAM" id="SSF55729">
    <property type="entry name" value="Acyl-CoA N-acyltransferases (Nat)"/>
    <property type="match status" value="1"/>
</dbReference>
<dbReference type="HOGENOM" id="CLU_051699_2_1_1"/>